<accession>A0A8D8DL42</accession>
<sequence length="102" mass="10871">MKGTYRTGTVVGSAAAYGARSNTASGLNVSRDSRCHRVCLLPPIPDFPGAGFAHPLRTFQVVCPRFSILSSPSLGARILPVGEIREHVLLAVGSRTYLICET</sequence>
<evidence type="ECO:0000313" key="1">
    <source>
        <dbReference type="EMBL" id="CAG6511656.1"/>
    </source>
</evidence>
<proteinExistence type="predicted"/>
<protein>
    <submittedName>
        <fullName evidence="1">(northern house mosquito) hypothetical protein</fullName>
    </submittedName>
</protein>
<reference evidence="1" key="1">
    <citation type="submission" date="2021-05" db="EMBL/GenBank/DDBJ databases">
        <authorList>
            <person name="Alioto T."/>
            <person name="Alioto T."/>
            <person name="Gomez Garrido J."/>
        </authorList>
    </citation>
    <scope>NUCLEOTIDE SEQUENCE</scope>
</reference>
<dbReference type="EMBL" id="HBUE01269293">
    <property type="protein sequence ID" value="CAG6563091.1"/>
    <property type="molecule type" value="Transcribed_RNA"/>
</dbReference>
<dbReference type="AlphaFoldDB" id="A0A8D8DL42"/>
<name>A0A8D8DL42_CULPI</name>
<dbReference type="EMBL" id="HBUE01038767">
    <property type="protein sequence ID" value="CAG6459799.1"/>
    <property type="molecule type" value="Transcribed_RNA"/>
</dbReference>
<dbReference type="EMBL" id="HBUE01164036">
    <property type="protein sequence ID" value="CAG6511656.1"/>
    <property type="molecule type" value="Transcribed_RNA"/>
</dbReference>
<organism evidence="1">
    <name type="scientific">Culex pipiens</name>
    <name type="common">House mosquito</name>
    <dbReference type="NCBI Taxonomy" id="7175"/>
    <lineage>
        <taxon>Eukaryota</taxon>
        <taxon>Metazoa</taxon>
        <taxon>Ecdysozoa</taxon>
        <taxon>Arthropoda</taxon>
        <taxon>Hexapoda</taxon>
        <taxon>Insecta</taxon>
        <taxon>Pterygota</taxon>
        <taxon>Neoptera</taxon>
        <taxon>Endopterygota</taxon>
        <taxon>Diptera</taxon>
        <taxon>Nematocera</taxon>
        <taxon>Culicoidea</taxon>
        <taxon>Culicidae</taxon>
        <taxon>Culicinae</taxon>
        <taxon>Culicini</taxon>
        <taxon>Culex</taxon>
        <taxon>Culex</taxon>
    </lineage>
</organism>